<sequence>MPEDVPDRTIGGCRRANSTVCSFQFDDPCSDGVRCSVTTAQDFATADRFAEDVADKLNQTYGIIPFLVVAKWNRKKIDFNREMSEATFNHPEAIKSYRSYHDYLEEAIATIERKFHGQGLLLDVHQHAQGNYTMVGTLLTGAQLNRGELSSTSIELLIRSSCSQNRSECIRGSKAFGTFLESNELGLTVTQIHDELTTAYGQGYVSHRTVARWVHRFSNERKSIEDNPRSGRPIIVISQQNIDAVQNLVNDDPHISIDFIAIILGISYGSVDTILKQHFGLRKITSRWVPHQLTNEQRQHRVNICLENLQKIENGPWKLCDIVTSDETWIYHRKIKSKEQSKAWVKKDESSSTQVKIQQFEKKTMFVIFFMTNGPVLIHEVSFGISTNAIYYRD</sequence>
<proteinExistence type="predicted"/>
<dbReference type="Gene3D" id="3.30.420.10">
    <property type="entry name" value="Ribonuclease H-like superfamily/Ribonuclease H"/>
    <property type="match status" value="1"/>
</dbReference>
<dbReference type="InterPro" id="IPR036397">
    <property type="entry name" value="RNaseH_sf"/>
</dbReference>
<accession>A0A814V368</accession>
<dbReference type="Gene3D" id="3.40.630.40">
    <property type="entry name" value="Zn-dependent exopeptidases"/>
    <property type="match status" value="1"/>
</dbReference>
<dbReference type="PANTHER" id="PTHR46060">
    <property type="entry name" value="MARINER MOS1 TRANSPOSASE-LIKE PROTEIN"/>
    <property type="match status" value="1"/>
</dbReference>
<protein>
    <recommendedName>
        <fullName evidence="1">Mos1 transposase HTH domain-containing protein</fullName>
    </recommendedName>
</protein>
<name>A0A814V368_9BILA</name>
<dbReference type="InterPro" id="IPR052709">
    <property type="entry name" value="Transposase-MT_Hybrid"/>
</dbReference>
<evidence type="ECO:0000259" key="1">
    <source>
        <dbReference type="Pfam" id="PF17906"/>
    </source>
</evidence>
<gene>
    <name evidence="2" type="ORF">RFH988_LOCUS23600</name>
</gene>
<dbReference type="SUPFAM" id="SSF53187">
    <property type="entry name" value="Zn-dependent exopeptidases"/>
    <property type="match status" value="1"/>
</dbReference>
<dbReference type="AlphaFoldDB" id="A0A814V368"/>
<dbReference type="InterPro" id="IPR041426">
    <property type="entry name" value="Mos1_HTH"/>
</dbReference>
<evidence type="ECO:0000313" key="3">
    <source>
        <dbReference type="Proteomes" id="UP000663882"/>
    </source>
</evidence>
<evidence type="ECO:0000313" key="2">
    <source>
        <dbReference type="EMBL" id="CAF1182726.1"/>
    </source>
</evidence>
<dbReference type="PANTHER" id="PTHR46060:SF1">
    <property type="entry name" value="MARINER MOS1 TRANSPOSASE-LIKE PROTEIN"/>
    <property type="match status" value="1"/>
</dbReference>
<dbReference type="GO" id="GO:0003676">
    <property type="term" value="F:nucleic acid binding"/>
    <property type="evidence" value="ECO:0007669"/>
    <property type="project" value="InterPro"/>
</dbReference>
<feature type="domain" description="Mos1 transposase HTH" evidence="1">
    <location>
        <begin position="185"/>
        <end position="220"/>
    </location>
</feature>
<dbReference type="Pfam" id="PF17906">
    <property type="entry name" value="HTH_48"/>
    <property type="match status" value="1"/>
</dbReference>
<reference evidence="2" key="1">
    <citation type="submission" date="2021-02" db="EMBL/GenBank/DDBJ databases">
        <authorList>
            <person name="Nowell W R."/>
        </authorList>
    </citation>
    <scope>NUCLEOTIDE SEQUENCE</scope>
</reference>
<organism evidence="2 3">
    <name type="scientific">Rotaria sordida</name>
    <dbReference type="NCBI Taxonomy" id="392033"/>
    <lineage>
        <taxon>Eukaryota</taxon>
        <taxon>Metazoa</taxon>
        <taxon>Spiralia</taxon>
        <taxon>Gnathifera</taxon>
        <taxon>Rotifera</taxon>
        <taxon>Eurotatoria</taxon>
        <taxon>Bdelloidea</taxon>
        <taxon>Philodinida</taxon>
        <taxon>Philodinidae</taxon>
        <taxon>Rotaria</taxon>
    </lineage>
</organism>
<dbReference type="Proteomes" id="UP000663882">
    <property type="component" value="Unassembled WGS sequence"/>
</dbReference>
<dbReference type="OrthoDB" id="71260at2759"/>
<comment type="caution">
    <text evidence="2">The sequence shown here is derived from an EMBL/GenBank/DDBJ whole genome shotgun (WGS) entry which is preliminary data.</text>
</comment>
<dbReference type="EMBL" id="CAJNOO010001649">
    <property type="protein sequence ID" value="CAF1182726.1"/>
    <property type="molecule type" value="Genomic_DNA"/>
</dbReference>